<evidence type="ECO:0000259" key="2">
    <source>
        <dbReference type="PROSITE" id="PS50086"/>
    </source>
</evidence>
<feature type="compositionally biased region" description="Polar residues" evidence="1">
    <location>
        <begin position="1"/>
        <end position="10"/>
    </location>
</feature>
<name>A0A8B9VH55_9AVES</name>
<dbReference type="InterPro" id="IPR035969">
    <property type="entry name" value="Rab-GAP_TBC_sf"/>
</dbReference>
<dbReference type="PANTHER" id="PTHR47219">
    <property type="entry name" value="RAB GTPASE-ACTIVATING PROTEIN 1-LIKE"/>
    <property type="match status" value="1"/>
</dbReference>
<evidence type="ECO:0000313" key="3">
    <source>
        <dbReference type="Ensembl" id="ENSAZOP00000021334.1"/>
    </source>
</evidence>
<dbReference type="GO" id="GO:0031267">
    <property type="term" value="F:small GTPase binding"/>
    <property type="evidence" value="ECO:0007669"/>
    <property type="project" value="TreeGrafter"/>
</dbReference>
<dbReference type="Proteomes" id="UP000694549">
    <property type="component" value="Unplaced"/>
</dbReference>
<feature type="region of interest" description="Disordered" evidence="1">
    <location>
        <begin position="1"/>
        <end position="45"/>
    </location>
</feature>
<dbReference type="AlphaFoldDB" id="A0A8B9VH55"/>
<dbReference type="Ensembl" id="ENSAZOT00000022925.1">
    <property type="protein sequence ID" value="ENSAZOP00000021334.1"/>
    <property type="gene ID" value="ENSAZOG00000013767.1"/>
</dbReference>
<feature type="region of interest" description="Disordered" evidence="1">
    <location>
        <begin position="263"/>
        <end position="284"/>
    </location>
</feature>
<feature type="region of interest" description="Disordered" evidence="1">
    <location>
        <begin position="208"/>
        <end position="230"/>
    </location>
</feature>
<reference evidence="3" key="2">
    <citation type="submission" date="2025-09" db="UniProtKB">
        <authorList>
            <consortium name="Ensembl"/>
        </authorList>
    </citation>
    <scope>IDENTIFICATION</scope>
</reference>
<proteinExistence type="predicted"/>
<evidence type="ECO:0000256" key="1">
    <source>
        <dbReference type="SAM" id="MobiDB-lite"/>
    </source>
</evidence>
<keyword evidence="4" id="KW-1185">Reference proteome</keyword>
<evidence type="ECO:0000313" key="4">
    <source>
        <dbReference type="Proteomes" id="UP000694549"/>
    </source>
</evidence>
<reference evidence="3" key="1">
    <citation type="submission" date="2025-08" db="UniProtKB">
        <authorList>
            <consortium name="Ensembl"/>
        </authorList>
    </citation>
    <scope>IDENTIFICATION</scope>
</reference>
<dbReference type="Gene3D" id="1.10.10.750">
    <property type="entry name" value="Ypt/Rab-GAP domain of gyp1p, domain 1"/>
    <property type="match status" value="1"/>
</dbReference>
<organism evidence="3 4">
    <name type="scientific">Anas zonorhyncha</name>
    <name type="common">Eastern spot-billed duck</name>
    <dbReference type="NCBI Taxonomy" id="75864"/>
    <lineage>
        <taxon>Eukaryota</taxon>
        <taxon>Metazoa</taxon>
        <taxon>Chordata</taxon>
        <taxon>Craniata</taxon>
        <taxon>Vertebrata</taxon>
        <taxon>Euteleostomi</taxon>
        <taxon>Archelosauria</taxon>
        <taxon>Archosauria</taxon>
        <taxon>Dinosauria</taxon>
        <taxon>Saurischia</taxon>
        <taxon>Theropoda</taxon>
        <taxon>Coelurosauria</taxon>
        <taxon>Aves</taxon>
        <taxon>Neognathae</taxon>
        <taxon>Galloanserae</taxon>
        <taxon>Anseriformes</taxon>
        <taxon>Anatidae</taxon>
        <taxon>Anatinae</taxon>
        <taxon>Anas</taxon>
    </lineage>
</organism>
<feature type="compositionally biased region" description="Pro residues" evidence="1">
    <location>
        <begin position="275"/>
        <end position="284"/>
    </location>
</feature>
<dbReference type="GO" id="GO:0005096">
    <property type="term" value="F:GTPase activator activity"/>
    <property type="evidence" value="ECO:0007669"/>
    <property type="project" value="TreeGrafter"/>
</dbReference>
<feature type="domain" description="Rab-GAP TBC" evidence="2">
    <location>
        <begin position="131"/>
        <end position="284"/>
    </location>
</feature>
<dbReference type="PROSITE" id="PS50086">
    <property type="entry name" value="TBC_RABGAP"/>
    <property type="match status" value="1"/>
</dbReference>
<dbReference type="InterPro" id="IPR000195">
    <property type="entry name" value="Rab-GAP-TBC_dom"/>
</dbReference>
<dbReference type="InterPro" id="IPR050302">
    <property type="entry name" value="Rab_GAP_TBC_domain"/>
</dbReference>
<accession>A0A8B9VH55</accession>
<protein>
    <recommendedName>
        <fullName evidence="2">Rab-GAP TBC domain-containing protein</fullName>
    </recommendedName>
</protein>
<sequence>MTSSSANLGSPLSRGHLEANGPARGSQSSLGPGIPGPRGGDLDSVSVLSGTLESLSGPFPDDVSSMGSDSELAGPAFRRTDRYGFLGGSQETSVPVDVARQRELKWLEMFNHWDKWLARRYQKVKLRCRKGIPSSLRARAWQLLSASQELLDRNPGLFQELERQPGEARWLEAIEKDLHRQFPFHEMFAARGGHGPRPLHLHATPLPRPRPQSHALQKPRPFGQSHSPFPPSLPLVKTWGGRGQWEDTPPSFACHAHISQATPSTNHAPFLIKPRPLPSLPSLS</sequence>
<dbReference type="FunFam" id="1.10.10.750:FF:000001">
    <property type="entry name" value="TBC1 domain family member 10A"/>
    <property type="match status" value="1"/>
</dbReference>
<dbReference type="PANTHER" id="PTHR47219:SF17">
    <property type="entry name" value="TBC1 DOMAIN FAMILY MEMBER 10B"/>
    <property type="match status" value="1"/>
</dbReference>
<dbReference type="SUPFAM" id="SSF47923">
    <property type="entry name" value="Ypt/Rab-GAP domain of gyp1p"/>
    <property type="match status" value="1"/>
</dbReference>